<dbReference type="InterPro" id="IPR045179">
    <property type="entry name" value="YgfZ/GcvT"/>
</dbReference>
<dbReference type="EMBL" id="LQQC01000006">
    <property type="protein sequence ID" value="KXZ59130.1"/>
    <property type="molecule type" value="Genomic_DNA"/>
</dbReference>
<name>A0A150HBU6_9MICO</name>
<evidence type="ECO:0000313" key="4">
    <source>
        <dbReference type="Proteomes" id="UP000243589"/>
    </source>
</evidence>
<dbReference type="Gene3D" id="3.30.1360.120">
    <property type="entry name" value="Probable tRNA modification gtpase trme, domain 1"/>
    <property type="match status" value="1"/>
</dbReference>
<dbReference type="RefSeq" id="WP_062020042.1">
    <property type="nucleotide sequence ID" value="NZ_LQQC01000006.1"/>
</dbReference>
<organism evidence="3 4">
    <name type="scientific">Brevibacterium ravenspurgense</name>
    <dbReference type="NCBI Taxonomy" id="479117"/>
    <lineage>
        <taxon>Bacteria</taxon>
        <taxon>Bacillati</taxon>
        <taxon>Actinomycetota</taxon>
        <taxon>Actinomycetes</taxon>
        <taxon>Micrococcales</taxon>
        <taxon>Brevibacteriaceae</taxon>
        <taxon>Brevibacterium</taxon>
    </lineage>
</organism>
<comment type="caution">
    <text evidence="3">The sequence shown here is derived from an EMBL/GenBank/DDBJ whole genome shotgun (WGS) entry which is preliminary data.</text>
</comment>
<sequence length="372" mass="41392">MNSLRYPRSAAVYGIDERADEVQHFGMPLKEQRDLAAGRAVADLSSFRVYTLTGEDRLRWLHSLTTQSLENLPAGTSTETLILSATGHIEHWVRIIAEEDSLWLIFETGGEEAVEWLNSMRFMMRAEITDRTPEFQSVGTVGPAPEGLPVQAEWNDPWPAIGAGSASYAALDLGQEQASPKHPGHTNDLRIQLCPREQLRDWQPGGVAGRDAWEALRIENWRPSPQDVDSKTLVGELDVLRTAVHLAKGCYRGQEAVARVHNLGQVPRRLVFLHVDGSTHTIPRPGAEVYAEVRGAERVIGHLTSTAIHYEYGPVALALIRRGTSPDAQLLVAGDEDEKLPTTVEEIVAFKRENRVGLPQINREVDLRRFGR</sequence>
<accession>A0A150HBU6</accession>
<dbReference type="InterPro" id="IPR027266">
    <property type="entry name" value="TrmE/GcvT-like"/>
</dbReference>
<dbReference type="Proteomes" id="UP000243589">
    <property type="component" value="Unassembled WGS sequence"/>
</dbReference>
<dbReference type="AlphaFoldDB" id="A0A150HBU6"/>
<protein>
    <submittedName>
        <fullName evidence="3">tRNA-modifying protein YgfZ</fullName>
    </submittedName>
</protein>
<dbReference type="PANTHER" id="PTHR22602">
    <property type="entry name" value="TRANSFERASE CAF17, MITOCHONDRIAL-RELATED"/>
    <property type="match status" value="1"/>
</dbReference>
<keyword evidence="1" id="KW-0809">Transit peptide</keyword>
<dbReference type="PATRIC" id="fig|479117.4.peg.514"/>
<dbReference type="InterPro" id="IPR017703">
    <property type="entry name" value="YgfZ/GCV_T_CS"/>
</dbReference>
<keyword evidence="4" id="KW-1185">Reference proteome</keyword>
<dbReference type="PIRSF" id="PIRSF006487">
    <property type="entry name" value="GcvT"/>
    <property type="match status" value="1"/>
</dbReference>
<dbReference type="InterPro" id="IPR029043">
    <property type="entry name" value="GcvT/YgfZ_C"/>
</dbReference>
<proteinExistence type="predicted"/>
<dbReference type="GO" id="GO:0016226">
    <property type="term" value="P:iron-sulfur cluster assembly"/>
    <property type="evidence" value="ECO:0007669"/>
    <property type="project" value="TreeGrafter"/>
</dbReference>
<reference evidence="3 4" key="1">
    <citation type="submission" date="2016-01" db="EMBL/GenBank/DDBJ databases">
        <title>Use of Whole Genome Sequencing to ascertain that Brevibacterium massiliense (Roux, Raoult 2009) is a later heterotypic synonym of Brevibacterium ravenspurgense (Mages 2008).</title>
        <authorList>
            <person name="Bernier A.-M."/>
            <person name="Burdz T."/>
            <person name="Huynh C."/>
            <person name="Pachecho A.L."/>
            <person name="Wiebe D."/>
            <person name="Bonner C."/>
            <person name="Bernard K."/>
        </authorList>
    </citation>
    <scope>NUCLEOTIDE SEQUENCE [LARGE SCALE GENOMIC DNA]</scope>
    <source>
        <strain evidence="3 4">CCUG56047</strain>
    </source>
</reference>
<evidence type="ECO:0000259" key="2">
    <source>
        <dbReference type="Pfam" id="PF01571"/>
    </source>
</evidence>
<evidence type="ECO:0000313" key="3">
    <source>
        <dbReference type="EMBL" id="KXZ59130.1"/>
    </source>
</evidence>
<dbReference type="PANTHER" id="PTHR22602:SF0">
    <property type="entry name" value="TRANSFERASE CAF17, MITOCHONDRIAL-RELATED"/>
    <property type="match status" value="1"/>
</dbReference>
<dbReference type="InterPro" id="IPR006222">
    <property type="entry name" value="GCVT_N"/>
</dbReference>
<gene>
    <name evidence="3" type="primary">ygfZ</name>
    <name evidence="3" type="ORF">Bravens_00513</name>
</gene>
<dbReference type="NCBIfam" id="TIGR03317">
    <property type="entry name" value="ygfZ_signature"/>
    <property type="match status" value="1"/>
</dbReference>
<feature type="domain" description="GCVT N-terminal" evidence="2">
    <location>
        <begin position="30"/>
        <end position="144"/>
    </location>
</feature>
<evidence type="ECO:0000256" key="1">
    <source>
        <dbReference type="ARBA" id="ARBA00022946"/>
    </source>
</evidence>
<dbReference type="SUPFAM" id="SSF103025">
    <property type="entry name" value="Folate-binding domain"/>
    <property type="match status" value="1"/>
</dbReference>
<dbReference type="SUPFAM" id="SSF101790">
    <property type="entry name" value="Aminomethyltransferase beta-barrel domain"/>
    <property type="match status" value="1"/>
</dbReference>
<dbReference type="Pfam" id="PF01571">
    <property type="entry name" value="GCV_T"/>
    <property type="match status" value="1"/>
</dbReference>